<gene>
    <name evidence="2" type="ORF">H9806_00795</name>
</gene>
<comment type="caution">
    <text evidence="2">The sequence shown here is derived from an EMBL/GenBank/DDBJ whole genome shotgun (WGS) entry which is preliminary data.</text>
</comment>
<dbReference type="EMBL" id="JAHLFT010000011">
    <property type="protein sequence ID" value="MBU3827709.1"/>
    <property type="molecule type" value="Genomic_DNA"/>
</dbReference>
<protein>
    <submittedName>
        <fullName evidence="2">Replication initiation factor domain-containing protein</fullName>
    </submittedName>
</protein>
<reference evidence="2" key="2">
    <citation type="submission" date="2021-04" db="EMBL/GenBank/DDBJ databases">
        <authorList>
            <person name="Gilroy R."/>
        </authorList>
    </citation>
    <scope>NUCLEOTIDE SEQUENCE</scope>
    <source>
        <strain evidence="2">F6-686</strain>
    </source>
</reference>
<dbReference type="Pfam" id="PF02486">
    <property type="entry name" value="Rep_trans"/>
    <property type="match status" value="1"/>
</dbReference>
<dbReference type="Proteomes" id="UP000823844">
    <property type="component" value="Unassembled WGS sequence"/>
</dbReference>
<reference evidence="2" key="1">
    <citation type="journal article" date="2021" name="PeerJ">
        <title>Extensive microbial diversity within the chicken gut microbiome revealed by metagenomics and culture.</title>
        <authorList>
            <person name="Gilroy R."/>
            <person name="Ravi A."/>
            <person name="Getino M."/>
            <person name="Pursley I."/>
            <person name="Horton D.L."/>
            <person name="Alikhan N.F."/>
            <person name="Baker D."/>
            <person name="Gharbi K."/>
            <person name="Hall N."/>
            <person name="Watson M."/>
            <person name="Adriaenssens E.M."/>
            <person name="Foster-Nyarko E."/>
            <person name="Jarju S."/>
            <person name="Secka A."/>
            <person name="Antonio M."/>
            <person name="Oren A."/>
            <person name="Chaudhuri R.R."/>
            <person name="La Ragione R."/>
            <person name="Hildebrand F."/>
            <person name="Pallen M.J."/>
        </authorList>
    </citation>
    <scope>NUCLEOTIDE SEQUENCE</scope>
    <source>
        <strain evidence="2">F6-686</strain>
    </source>
</reference>
<accession>A0A9E2KPH9</accession>
<keyword evidence="2" id="KW-0396">Initiation factor</keyword>
<sequence length="407" mass="47272">MSKNTGVSTDYADVEELIKKQKVKSVPLHLKIDWLAFTIDENRDSKNGEKFYLLKVLGYEIKDFELISGKNFFNSGYGYNNCVKVFYNDATKAMQKGASAVNDYVFTGVGCSNLQGNINNDWVGLFSYLVEFGVKFTRIDICADDWNYPSRITFPYIERKLARKEFRSSKRRYNLIKDVNTSGQLIGESCYWGSRSTTGKNGHIICRTYQKALQMLGKHEEDAFPDEVKNQALLHDFDGNFNWIRWELEITKAKANSIIYEIVELAKTQQDPIGCAYFRVLRDTIDFIVPTKNKQGQVYKNKSRWKTSPRWLSFLNGLKKMVLENPAAIYNLESVHDWLLYSCMPTIQMLQKIYKSKGLDFFEVMRNTPQREFSKKQKVLMDSSKNISVNELVVYANRFLESREDDE</sequence>
<dbReference type="InterPro" id="IPR003491">
    <property type="entry name" value="REP-like_C"/>
</dbReference>
<feature type="domain" description="Replication initiation protein-like C-terminal" evidence="1">
    <location>
        <begin position="134"/>
        <end position="361"/>
    </location>
</feature>
<evidence type="ECO:0000259" key="1">
    <source>
        <dbReference type="Pfam" id="PF02486"/>
    </source>
</evidence>
<organism evidence="2 3">
    <name type="scientific">Candidatus Lactobacillus pullistercoris</name>
    <dbReference type="NCBI Taxonomy" id="2838636"/>
    <lineage>
        <taxon>Bacteria</taxon>
        <taxon>Bacillati</taxon>
        <taxon>Bacillota</taxon>
        <taxon>Bacilli</taxon>
        <taxon>Lactobacillales</taxon>
        <taxon>Lactobacillaceae</taxon>
        <taxon>Lactobacillus</taxon>
    </lineage>
</organism>
<evidence type="ECO:0000313" key="2">
    <source>
        <dbReference type="EMBL" id="MBU3827709.1"/>
    </source>
</evidence>
<name>A0A9E2KPH9_9LACO</name>
<dbReference type="GO" id="GO:0003743">
    <property type="term" value="F:translation initiation factor activity"/>
    <property type="evidence" value="ECO:0007669"/>
    <property type="project" value="UniProtKB-KW"/>
</dbReference>
<keyword evidence="2" id="KW-0648">Protein biosynthesis</keyword>
<evidence type="ECO:0000313" key="3">
    <source>
        <dbReference type="Proteomes" id="UP000823844"/>
    </source>
</evidence>
<proteinExistence type="predicted"/>
<dbReference type="AlphaFoldDB" id="A0A9E2KPH9"/>